<keyword evidence="4" id="KW-1003">Cell membrane</keyword>
<feature type="transmembrane region" description="Helical" evidence="8">
    <location>
        <begin position="325"/>
        <end position="343"/>
    </location>
</feature>
<comment type="similarity">
    <text evidence="2">Belongs to the BCCT transporter (TC 2.A.15) family.</text>
</comment>
<evidence type="ECO:0000313" key="10">
    <source>
        <dbReference type="Proteomes" id="UP000622405"/>
    </source>
</evidence>
<keyword evidence="5 8" id="KW-0812">Transmembrane</keyword>
<feature type="transmembrane region" description="Helical" evidence="8">
    <location>
        <begin position="481"/>
        <end position="501"/>
    </location>
</feature>
<evidence type="ECO:0000256" key="8">
    <source>
        <dbReference type="SAM" id="Phobius"/>
    </source>
</evidence>
<evidence type="ECO:0000256" key="7">
    <source>
        <dbReference type="ARBA" id="ARBA00023136"/>
    </source>
</evidence>
<feature type="transmembrane region" description="Helical" evidence="8">
    <location>
        <begin position="149"/>
        <end position="167"/>
    </location>
</feature>
<dbReference type="Pfam" id="PF02028">
    <property type="entry name" value="BCCT"/>
    <property type="match status" value="1"/>
</dbReference>
<proteinExistence type="inferred from homology"/>
<comment type="subcellular location">
    <subcellularLocation>
        <location evidence="1">Cell membrane</location>
        <topology evidence="1">Multi-pass membrane protein</topology>
    </subcellularLocation>
</comment>
<organism evidence="9 10">
    <name type="scientific">Acetobacterium malicum</name>
    <dbReference type="NCBI Taxonomy" id="52692"/>
    <lineage>
        <taxon>Bacteria</taxon>
        <taxon>Bacillati</taxon>
        <taxon>Bacillota</taxon>
        <taxon>Clostridia</taxon>
        <taxon>Eubacteriales</taxon>
        <taxon>Eubacteriaceae</taxon>
        <taxon>Acetobacterium</taxon>
    </lineage>
</organism>
<keyword evidence="10" id="KW-1185">Reference proteome</keyword>
<evidence type="ECO:0000256" key="3">
    <source>
        <dbReference type="ARBA" id="ARBA00022448"/>
    </source>
</evidence>
<dbReference type="Proteomes" id="UP000622405">
    <property type="component" value="Unassembled WGS sequence"/>
</dbReference>
<gene>
    <name evidence="9" type="ORF">GH811_10100</name>
</gene>
<evidence type="ECO:0000313" key="9">
    <source>
        <dbReference type="EMBL" id="MBC3899969.1"/>
    </source>
</evidence>
<protein>
    <submittedName>
        <fullName evidence="9">Choline transporter</fullName>
    </submittedName>
</protein>
<keyword evidence="3" id="KW-0813">Transport</keyword>
<evidence type="ECO:0000256" key="5">
    <source>
        <dbReference type="ARBA" id="ARBA00022692"/>
    </source>
</evidence>
<feature type="transmembrane region" description="Helical" evidence="8">
    <location>
        <begin position="412"/>
        <end position="434"/>
    </location>
</feature>
<feature type="transmembrane region" description="Helical" evidence="8">
    <location>
        <begin position="198"/>
        <end position="220"/>
    </location>
</feature>
<feature type="transmembrane region" description="Helical" evidence="8">
    <location>
        <begin position="92"/>
        <end position="113"/>
    </location>
</feature>
<dbReference type="EMBL" id="WJBE01000007">
    <property type="protein sequence ID" value="MBC3899969.1"/>
    <property type="molecule type" value="Genomic_DNA"/>
</dbReference>
<evidence type="ECO:0000256" key="4">
    <source>
        <dbReference type="ARBA" id="ARBA00022475"/>
    </source>
</evidence>
<feature type="transmembrane region" description="Helical" evidence="8">
    <location>
        <begin position="51"/>
        <end position="72"/>
    </location>
</feature>
<feature type="transmembrane region" description="Helical" evidence="8">
    <location>
        <begin position="455"/>
        <end position="475"/>
    </location>
</feature>
<evidence type="ECO:0000256" key="6">
    <source>
        <dbReference type="ARBA" id="ARBA00022989"/>
    </source>
</evidence>
<keyword evidence="6 8" id="KW-1133">Transmembrane helix</keyword>
<evidence type="ECO:0000256" key="2">
    <source>
        <dbReference type="ARBA" id="ARBA00005658"/>
    </source>
</evidence>
<feature type="transmembrane region" description="Helical" evidence="8">
    <location>
        <begin position="232"/>
        <end position="251"/>
    </location>
</feature>
<sequence>MKKKVGFLDIINKRIFFPPAIALVIFVFIGILFPENFGVAANAALDFVFKYFSWFLFPVALVMLGFCLWAGFSKYGNIRLGGPDAKPTMSKAVWFAIALTSGIGVGITFYGVYEPVLFSMTPPDFLSVAPMSEAAIFSAMQFTFLHWGLHPYAIYTTAGLIIVFMFYNGKQPFRCSSALYPLLGEKAYKGIGDAVDSLFVFAVIGGTATSLGLAVLLIARGLEYLYGIPSNAVSWLIILIAVAGVCILAAITPVSKGIAFIGNANTILYIFVLIFAFVAVDPLKVTELLFSSIGEYFQNFIHLSLYLEPIARTGWISAWNVFYNAWWLACAPLVGLFFVKLAYGRTIREFVTVNLFAPVIFSFVWFGFFGGGSIIMDKFHGGTIGTLVEKIGSDMSLYAFFAQFPFSGLMNFIALVVVVLSIITLVQAIMVAAAQMTCKSNDDTTGEVAPPKISVIFWGIAMLMIAYTLLISGGISALQTISVICGLAVAIIFCFGIIAYVKSMHNLKEFDTYSNGDLSIYAKNEEIASKVENMQVQPSACTDENGV</sequence>
<dbReference type="RefSeq" id="WP_186894337.1">
    <property type="nucleotide sequence ID" value="NZ_WJBE01000007.1"/>
</dbReference>
<name>A0ABR6YY08_9FIRM</name>
<reference evidence="9 10" key="1">
    <citation type="journal article" date="2020" name="mSystems">
        <title>Defining Genomic and Predicted Metabolic Features of the Acetobacterium Genus.</title>
        <authorList>
            <person name="Ross D.E."/>
            <person name="Marshall C.W."/>
            <person name="Gulliver D."/>
            <person name="May H.D."/>
            <person name="Norman R.S."/>
        </authorList>
    </citation>
    <scope>NUCLEOTIDE SEQUENCE [LARGE SCALE GENOMIC DNA]</scope>
    <source>
        <strain evidence="9 10">DSM 4132</strain>
    </source>
</reference>
<evidence type="ECO:0000256" key="1">
    <source>
        <dbReference type="ARBA" id="ARBA00004651"/>
    </source>
</evidence>
<feature type="transmembrane region" description="Helical" evidence="8">
    <location>
        <begin position="258"/>
        <end position="280"/>
    </location>
</feature>
<dbReference type="PANTHER" id="PTHR30047">
    <property type="entry name" value="HIGH-AFFINITY CHOLINE TRANSPORT PROTEIN-RELATED"/>
    <property type="match status" value="1"/>
</dbReference>
<feature type="transmembrane region" description="Helical" evidence="8">
    <location>
        <begin position="21"/>
        <end position="45"/>
    </location>
</feature>
<comment type="caution">
    <text evidence="9">The sequence shown here is derived from an EMBL/GenBank/DDBJ whole genome shotgun (WGS) entry which is preliminary data.</text>
</comment>
<accession>A0ABR6YY08</accession>
<feature type="transmembrane region" description="Helical" evidence="8">
    <location>
        <begin position="355"/>
        <end position="376"/>
    </location>
</feature>
<keyword evidence="7 8" id="KW-0472">Membrane</keyword>
<dbReference type="PANTHER" id="PTHR30047:SF7">
    <property type="entry name" value="HIGH-AFFINITY CHOLINE TRANSPORT PROTEIN"/>
    <property type="match status" value="1"/>
</dbReference>
<dbReference type="InterPro" id="IPR000060">
    <property type="entry name" value="BCCT_transptr"/>
</dbReference>